<keyword evidence="5" id="KW-0804">Transcription</keyword>
<gene>
    <name evidence="11" type="ORF">COCSUDRAFT_46324</name>
</gene>
<dbReference type="SMART" id="SM00054">
    <property type="entry name" value="EFh"/>
    <property type="match status" value="3"/>
</dbReference>
<organism evidence="11 12">
    <name type="scientific">Coccomyxa subellipsoidea (strain C-169)</name>
    <name type="common">Green microalga</name>
    <dbReference type="NCBI Taxonomy" id="574566"/>
    <lineage>
        <taxon>Eukaryota</taxon>
        <taxon>Viridiplantae</taxon>
        <taxon>Chlorophyta</taxon>
        <taxon>core chlorophytes</taxon>
        <taxon>Trebouxiophyceae</taxon>
        <taxon>Trebouxiophyceae incertae sedis</taxon>
        <taxon>Coccomyxaceae</taxon>
        <taxon>Coccomyxa</taxon>
        <taxon>Coccomyxa subellipsoidea</taxon>
    </lineage>
</organism>
<dbReference type="Proteomes" id="UP000007264">
    <property type="component" value="Unassembled WGS sequence"/>
</dbReference>
<dbReference type="AlphaFoldDB" id="I0Z4U0"/>
<feature type="region of interest" description="Disordered" evidence="8">
    <location>
        <begin position="1"/>
        <end position="36"/>
    </location>
</feature>
<dbReference type="GeneID" id="17043663"/>
<dbReference type="OrthoDB" id="191686at2759"/>
<reference evidence="11 12" key="1">
    <citation type="journal article" date="2012" name="Genome Biol.">
        <title>The genome of the polar eukaryotic microalga coccomyxa subellipsoidea reveals traits of cold adaptation.</title>
        <authorList>
            <person name="Blanc G."/>
            <person name="Agarkova I."/>
            <person name="Grimwood J."/>
            <person name="Kuo A."/>
            <person name="Brueggeman A."/>
            <person name="Dunigan D."/>
            <person name="Gurnon J."/>
            <person name="Ladunga I."/>
            <person name="Lindquist E."/>
            <person name="Lucas S."/>
            <person name="Pangilinan J."/>
            <person name="Proschold T."/>
            <person name="Salamov A."/>
            <person name="Schmutz J."/>
            <person name="Weeks D."/>
            <person name="Yamada T."/>
            <person name="Claverie J.M."/>
            <person name="Grigoriev I."/>
            <person name="Van Etten J."/>
            <person name="Lomsadze A."/>
            <person name="Borodovsky M."/>
        </authorList>
    </citation>
    <scope>NUCLEOTIDE SEQUENCE [LARGE SCALE GENOMIC DNA]</scope>
    <source>
        <strain evidence="11 12">C-169</strain>
    </source>
</reference>
<comment type="similarity">
    <text evidence="7">Belongs to the calcineurin regulatory subunit family.</text>
</comment>
<evidence type="ECO:0000313" key="11">
    <source>
        <dbReference type="EMBL" id="EIE25659.1"/>
    </source>
</evidence>
<dbReference type="InterPro" id="IPR016177">
    <property type="entry name" value="DNA-bd_dom_sf"/>
</dbReference>
<evidence type="ECO:0000256" key="6">
    <source>
        <dbReference type="ARBA" id="ARBA00023242"/>
    </source>
</evidence>
<dbReference type="InterPro" id="IPR036955">
    <property type="entry name" value="AP2/ERF_dom_sf"/>
</dbReference>
<feature type="domain" description="EF-hand" evidence="9">
    <location>
        <begin position="425"/>
        <end position="460"/>
    </location>
</feature>
<dbReference type="GO" id="GO:0005634">
    <property type="term" value="C:nucleus"/>
    <property type="evidence" value="ECO:0007669"/>
    <property type="project" value="UniProtKB-SubCell"/>
</dbReference>
<feature type="domain" description="AP2/ERF" evidence="10">
    <location>
        <begin position="141"/>
        <end position="216"/>
    </location>
</feature>
<dbReference type="PANTHER" id="PTHR23056">
    <property type="entry name" value="CALCINEURIN B"/>
    <property type="match status" value="1"/>
</dbReference>
<dbReference type="Pfam" id="PF13499">
    <property type="entry name" value="EF-hand_7"/>
    <property type="match status" value="1"/>
</dbReference>
<evidence type="ECO:0000256" key="7">
    <source>
        <dbReference type="ARBA" id="ARBA00023774"/>
    </source>
</evidence>
<dbReference type="eggNOG" id="KOG0034">
    <property type="taxonomic scope" value="Eukaryota"/>
</dbReference>
<dbReference type="SUPFAM" id="SSF47473">
    <property type="entry name" value="EF-hand"/>
    <property type="match status" value="1"/>
</dbReference>
<dbReference type="InterPro" id="IPR002048">
    <property type="entry name" value="EF_hand_dom"/>
</dbReference>
<dbReference type="GO" id="GO:0003700">
    <property type="term" value="F:DNA-binding transcription factor activity"/>
    <property type="evidence" value="ECO:0007669"/>
    <property type="project" value="InterPro"/>
</dbReference>
<dbReference type="RefSeq" id="XP_005650203.1">
    <property type="nucleotide sequence ID" value="XM_005650146.1"/>
</dbReference>
<evidence type="ECO:0000259" key="10">
    <source>
        <dbReference type="PROSITE" id="PS51032"/>
    </source>
</evidence>
<keyword evidence="6" id="KW-0539">Nucleus</keyword>
<dbReference type="Gene3D" id="3.30.730.10">
    <property type="entry name" value="AP2/ERF domain"/>
    <property type="match status" value="2"/>
</dbReference>
<name>I0Z4U0_COCSC</name>
<proteinExistence type="inferred from homology"/>
<dbReference type="GO" id="GO:0003677">
    <property type="term" value="F:DNA binding"/>
    <property type="evidence" value="ECO:0007669"/>
    <property type="project" value="UniProtKB-KW"/>
</dbReference>
<evidence type="ECO:0000256" key="8">
    <source>
        <dbReference type="SAM" id="MobiDB-lite"/>
    </source>
</evidence>
<dbReference type="CDD" id="cd00051">
    <property type="entry name" value="EFh"/>
    <property type="match status" value="1"/>
</dbReference>
<dbReference type="PROSITE" id="PS50222">
    <property type="entry name" value="EF_HAND_2"/>
    <property type="match status" value="3"/>
</dbReference>
<dbReference type="InterPro" id="IPR001471">
    <property type="entry name" value="AP2/ERF_dom"/>
</dbReference>
<evidence type="ECO:0000256" key="3">
    <source>
        <dbReference type="ARBA" id="ARBA00023015"/>
    </source>
</evidence>
<evidence type="ECO:0000259" key="9">
    <source>
        <dbReference type="PROSITE" id="PS50222"/>
    </source>
</evidence>
<evidence type="ECO:0000256" key="5">
    <source>
        <dbReference type="ARBA" id="ARBA00023163"/>
    </source>
</evidence>
<feature type="region of interest" description="Disordered" evidence="8">
    <location>
        <begin position="498"/>
        <end position="520"/>
    </location>
</feature>
<dbReference type="PANTHER" id="PTHR23056:SF110">
    <property type="entry name" value="CALMODULIN"/>
    <property type="match status" value="1"/>
</dbReference>
<keyword evidence="12" id="KW-1185">Reference proteome</keyword>
<dbReference type="GO" id="GO:0005509">
    <property type="term" value="F:calcium ion binding"/>
    <property type="evidence" value="ECO:0007669"/>
    <property type="project" value="InterPro"/>
</dbReference>
<keyword evidence="2" id="KW-0677">Repeat</keyword>
<feature type="domain" description="EF-hand" evidence="9">
    <location>
        <begin position="380"/>
        <end position="415"/>
    </location>
</feature>
<dbReference type="PROSITE" id="PS51032">
    <property type="entry name" value="AP2_ERF"/>
    <property type="match status" value="2"/>
</dbReference>
<keyword evidence="3" id="KW-0805">Transcription regulation</keyword>
<evidence type="ECO:0000313" key="12">
    <source>
        <dbReference type="Proteomes" id="UP000007264"/>
    </source>
</evidence>
<dbReference type="SUPFAM" id="SSF54171">
    <property type="entry name" value="DNA-binding domain"/>
    <property type="match status" value="2"/>
</dbReference>
<accession>I0Z4U0</accession>
<sequence length="540" mass="58444">MGRQPSSGQEPGPSAQLPVDPSGQAAAQSSRPGKASRFVGLSKKFNRWKALIKVCGRRKELGSFAVEEEAARCYDRHSVLAWGARARTNFNPLELLAEIPREAQTVLDAVTAGRRERADSGRGRGGGGAISQAVASALASHPAGVDSSTREGQLAQAAIASAMAGHSYKRSAHRGIYVAGRRHELGSFATEAEAARAYDLAAIKLYGPDKAKTNFPMSDYATYLGATAGGATDLSNGTADMAADSAALSPDGHALSAELQALVAAQLRAAGQQPGMSHPSEEDALQLGHIMAHAAHGLPPQPVSIDEVYALEELFKGLSNKLHKDGLIHKDEFALGLFKLQGKESLFVDQVFKTFDSKRNDVIDFEEFVRALSVFHPRAPLNEKADFAFRIYDLKDTGVIEKDEVKRLLTQLLHDNPAIDLSDDEVDAIVEQTFEEADLAGDGIISLEEWRTLVCHSPDVIGYMTLPVLKDVTVMYPSFIFNPRRRYDLSRRGDLSFSMRGNPSRRGGDPSNHKPVGDRSHIAAGEHSFDVIPKQRSVKL</sequence>
<evidence type="ECO:0000256" key="4">
    <source>
        <dbReference type="ARBA" id="ARBA00023125"/>
    </source>
</evidence>
<dbReference type="STRING" id="574566.I0Z4U0"/>
<dbReference type="InterPro" id="IPR011992">
    <property type="entry name" value="EF-hand-dom_pair"/>
</dbReference>
<protein>
    <submittedName>
        <fullName evidence="11">EF-hand</fullName>
    </submittedName>
</protein>
<feature type="domain" description="AP2/ERF" evidence="10">
    <location>
        <begin position="35"/>
        <end position="91"/>
    </location>
</feature>
<dbReference type="GO" id="GO:0019722">
    <property type="term" value="P:calcium-mediated signaling"/>
    <property type="evidence" value="ECO:0007669"/>
    <property type="project" value="InterPro"/>
</dbReference>
<dbReference type="SMART" id="SM00380">
    <property type="entry name" value="AP2"/>
    <property type="match status" value="2"/>
</dbReference>
<dbReference type="GO" id="GO:0019900">
    <property type="term" value="F:kinase binding"/>
    <property type="evidence" value="ECO:0007669"/>
    <property type="project" value="InterPro"/>
</dbReference>
<keyword evidence="4" id="KW-0238">DNA-binding</keyword>
<evidence type="ECO:0000256" key="2">
    <source>
        <dbReference type="ARBA" id="ARBA00022737"/>
    </source>
</evidence>
<feature type="compositionally biased region" description="Basic and acidic residues" evidence="8">
    <location>
        <begin position="506"/>
        <end position="520"/>
    </location>
</feature>
<dbReference type="KEGG" id="csl:COCSUDRAFT_46324"/>
<evidence type="ECO:0000256" key="1">
    <source>
        <dbReference type="ARBA" id="ARBA00004123"/>
    </source>
</evidence>
<dbReference type="FunFam" id="1.10.238.10:FF:000073">
    <property type="entry name" value="calcineurin B-like protein 3"/>
    <property type="match status" value="1"/>
</dbReference>
<dbReference type="InterPro" id="IPR045198">
    <property type="entry name" value="CNBL1-10"/>
</dbReference>
<feature type="domain" description="EF-hand" evidence="9">
    <location>
        <begin position="343"/>
        <end position="378"/>
    </location>
</feature>
<dbReference type="Gene3D" id="1.10.238.10">
    <property type="entry name" value="EF-hand"/>
    <property type="match status" value="1"/>
</dbReference>
<comment type="caution">
    <text evidence="11">The sequence shown here is derived from an EMBL/GenBank/DDBJ whole genome shotgun (WGS) entry which is preliminary data.</text>
</comment>
<dbReference type="EMBL" id="AGSI01000003">
    <property type="protein sequence ID" value="EIE25659.1"/>
    <property type="molecule type" value="Genomic_DNA"/>
</dbReference>
<comment type="subcellular location">
    <subcellularLocation>
        <location evidence="1">Nucleus</location>
    </subcellularLocation>
</comment>